<feature type="transmembrane region" description="Helical" evidence="1">
    <location>
        <begin position="6"/>
        <end position="28"/>
    </location>
</feature>
<feature type="transmembrane region" description="Helical" evidence="1">
    <location>
        <begin position="72"/>
        <end position="93"/>
    </location>
</feature>
<proteinExistence type="predicted"/>
<keyword evidence="1" id="KW-0472">Membrane</keyword>
<dbReference type="EMBL" id="BDUF01000011">
    <property type="protein sequence ID" value="GAX88944.1"/>
    <property type="molecule type" value="Genomic_DNA"/>
</dbReference>
<keyword evidence="1" id="KW-0812">Transmembrane</keyword>
<reference evidence="3" key="1">
    <citation type="submission" date="2017-07" db="EMBL/GenBank/DDBJ databases">
        <title>Draft genome sequence of Effusibacillus lacus strain skLN1.</title>
        <authorList>
            <person name="Watanabe M."/>
            <person name="Kojima H."/>
            <person name="Fukui M."/>
        </authorList>
    </citation>
    <scope>NUCLEOTIDE SEQUENCE [LARGE SCALE GENOMIC DNA]</scope>
    <source>
        <strain evidence="3">skLN1</strain>
    </source>
</reference>
<comment type="caution">
    <text evidence="2">The sequence shown here is derived from an EMBL/GenBank/DDBJ whole genome shotgun (WGS) entry which is preliminary data.</text>
</comment>
<feature type="transmembrane region" description="Helical" evidence="1">
    <location>
        <begin position="114"/>
        <end position="137"/>
    </location>
</feature>
<dbReference type="AlphaFoldDB" id="A0A292YKN6"/>
<accession>A0A292YKN6</accession>
<dbReference type="OrthoDB" id="2680319at2"/>
<evidence type="ECO:0000256" key="1">
    <source>
        <dbReference type="SAM" id="Phobius"/>
    </source>
</evidence>
<dbReference type="Proteomes" id="UP000217785">
    <property type="component" value="Unassembled WGS sequence"/>
</dbReference>
<evidence type="ECO:0008006" key="4">
    <source>
        <dbReference type="Google" id="ProtNLM"/>
    </source>
</evidence>
<gene>
    <name evidence="2" type="ORF">EFBL_0558</name>
</gene>
<keyword evidence="3" id="KW-1185">Reference proteome</keyword>
<sequence>MTTAVFYVTLALHLLAVAFKLLLLFMIPRLKNVAQVQDFLVKYKKMDSAANRTLWLTGGAMILANYRLLFQMWLLVSMLIYMVIFWIIKQVALKGMEEVAASKKIHAREELRKLRISNWCAIIIVFILLMSIGTLMMTKPF</sequence>
<name>A0A292YKN6_9BACL</name>
<dbReference type="RefSeq" id="WP_096180645.1">
    <property type="nucleotide sequence ID" value="NZ_BDUF01000011.1"/>
</dbReference>
<organism evidence="2 3">
    <name type="scientific">Effusibacillus lacus</name>
    <dbReference type="NCBI Taxonomy" id="1348429"/>
    <lineage>
        <taxon>Bacteria</taxon>
        <taxon>Bacillati</taxon>
        <taxon>Bacillota</taxon>
        <taxon>Bacilli</taxon>
        <taxon>Bacillales</taxon>
        <taxon>Alicyclobacillaceae</taxon>
        <taxon>Effusibacillus</taxon>
    </lineage>
</organism>
<evidence type="ECO:0000313" key="3">
    <source>
        <dbReference type="Proteomes" id="UP000217785"/>
    </source>
</evidence>
<protein>
    <recommendedName>
        <fullName evidence="4">Copper resistance protein D domain-containing protein</fullName>
    </recommendedName>
</protein>
<keyword evidence="1" id="KW-1133">Transmembrane helix</keyword>
<evidence type="ECO:0000313" key="2">
    <source>
        <dbReference type="EMBL" id="GAX88944.1"/>
    </source>
</evidence>